<dbReference type="EMBL" id="UINC01046022">
    <property type="protein sequence ID" value="SVB53500.1"/>
    <property type="molecule type" value="Genomic_DNA"/>
</dbReference>
<proteinExistence type="predicted"/>
<dbReference type="Pfam" id="PF05711">
    <property type="entry name" value="TylF"/>
    <property type="match status" value="1"/>
</dbReference>
<dbReference type="AlphaFoldDB" id="A0A382ERZ3"/>
<name>A0A382ERZ3_9ZZZZ</name>
<sequence length="239" mass="27597">MKTKKELSWERKLEQDIDHSHLTEEEWYMVGVCKPYTMTSGKRLLHTFNTVKELDKNNIKGDIVECGVWRGGQIISAWLANKTTDRDFWLFDTFEGMTPPTSADYKINPDGSKGYAHESGKAKAGYDQWCRAELQEVVSNINPFIPQKQTHYIVGDIRQTLKDPKNIPEQIALLRLDTDWYESTMAELIHLWPKVVPGGICVLDDYNSWQGSKKAFHDTFGDTIKIHTIDQVAVWFKKE</sequence>
<gene>
    <name evidence="1" type="ORF">METZ01_LOCUS206354</name>
</gene>
<dbReference type="PANTHER" id="PTHR40036:SF1">
    <property type="entry name" value="MACROCIN O-METHYLTRANSFERASE"/>
    <property type="match status" value="1"/>
</dbReference>
<dbReference type="PANTHER" id="PTHR40036">
    <property type="entry name" value="MACROCIN O-METHYLTRANSFERASE"/>
    <property type="match status" value="1"/>
</dbReference>
<dbReference type="InterPro" id="IPR029063">
    <property type="entry name" value="SAM-dependent_MTases_sf"/>
</dbReference>
<accession>A0A382ERZ3</accession>
<evidence type="ECO:0000313" key="1">
    <source>
        <dbReference type="EMBL" id="SVB53500.1"/>
    </source>
</evidence>
<reference evidence="1" key="1">
    <citation type="submission" date="2018-05" db="EMBL/GenBank/DDBJ databases">
        <authorList>
            <person name="Lanie J.A."/>
            <person name="Ng W.-L."/>
            <person name="Kazmierczak K.M."/>
            <person name="Andrzejewski T.M."/>
            <person name="Davidsen T.M."/>
            <person name="Wayne K.J."/>
            <person name="Tettelin H."/>
            <person name="Glass J.I."/>
            <person name="Rusch D."/>
            <person name="Podicherti R."/>
            <person name="Tsui H.-C.T."/>
            <person name="Winkler M.E."/>
        </authorList>
    </citation>
    <scope>NUCLEOTIDE SEQUENCE</scope>
</reference>
<dbReference type="InterPro" id="IPR008884">
    <property type="entry name" value="TylF_MeTrfase"/>
</dbReference>
<organism evidence="1">
    <name type="scientific">marine metagenome</name>
    <dbReference type="NCBI Taxonomy" id="408172"/>
    <lineage>
        <taxon>unclassified sequences</taxon>
        <taxon>metagenomes</taxon>
        <taxon>ecological metagenomes</taxon>
    </lineage>
</organism>
<protein>
    <recommendedName>
        <fullName evidence="2">Macrocin O-methyltransferase</fullName>
    </recommendedName>
</protein>
<evidence type="ECO:0008006" key="2">
    <source>
        <dbReference type="Google" id="ProtNLM"/>
    </source>
</evidence>
<dbReference type="Gene3D" id="3.40.50.150">
    <property type="entry name" value="Vaccinia Virus protein VP39"/>
    <property type="match status" value="1"/>
</dbReference>